<dbReference type="InterPro" id="IPR023412">
    <property type="entry name" value="RNaseA_domain"/>
</dbReference>
<evidence type="ECO:0000259" key="13">
    <source>
        <dbReference type="SMART" id="SM00092"/>
    </source>
</evidence>
<evidence type="ECO:0000256" key="3">
    <source>
        <dbReference type="ARBA" id="ARBA00005600"/>
    </source>
</evidence>
<evidence type="ECO:0000256" key="2">
    <source>
        <dbReference type="ARBA" id="ARBA00004613"/>
    </source>
</evidence>
<keyword evidence="5 11" id="KW-0540">Nuclease</keyword>
<dbReference type="GO" id="GO:0004540">
    <property type="term" value="F:RNA nuclease activity"/>
    <property type="evidence" value="ECO:0007669"/>
    <property type="project" value="UniProtKB-ARBA"/>
</dbReference>
<evidence type="ECO:0000256" key="1">
    <source>
        <dbReference type="ARBA" id="ARBA00004604"/>
    </source>
</evidence>
<evidence type="ECO:0000256" key="8">
    <source>
        <dbReference type="ARBA" id="ARBA00022801"/>
    </source>
</evidence>
<feature type="signal peptide" evidence="12">
    <location>
        <begin position="1"/>
        <end position="37"/>
    </location>
</feature>
<evidence type="ECO:0000256" key="11">
    <source>
        <dbReference type="RuleBase" id="RU000651"/>
    </source>
</evidence>
<dbReference type="Pfam" id="PF00074">
    <property type="entry name" value="RnaseA"/>
    <property type="match status" value="1"/>
</dbReference>
<dbReference type="Gene3D" id="3.10.130.10">
    <property type="entry name" value="Ribonuclease A-like domain"/>
    <property type="match status" value="1"/>
</dbReference>
<protein>
    <submittedName>
        <fullName evidence="14">Ribonuclease A a1</fullName>
    </submittedName>
</protein>
<dbReference type="PANTHER" id="PTHR11437:SF60">
    <property type="entry name" value="ANGIOGENIN"/>
    <property type="match status" value="1"/>
</dbReference>
<dbReference type="FunFam" id="3.10.130.10:FF:000001">
    <property type="entry name" value="Ribonuclease pancreatic"/>
    <property type="match status" value="1"/>
</dbReference>
<keyword evidence="9" id="KW-1015">Disulfide bond</keyword>
<dbReference type="PANTHER" id="PTHR11437">
    <property type="entry name" value="RIBONUCLEASE"/>
    <property type="match status" value="1"/>
</dbReference>
<dbReference type="GO" id="GO:0004519">
    <property type="term" value="F:endonuclease activity"/>
    <property type="evidence" value="ECO:0007669"/>
    <property type="project" value="UniProtKB-KW"/>
</dbReference>
<dbReference type="GO" id="GO:0003676">
    <property type="term" value="F:nucleic acid binding"/>
    <property type="evidence" value="ECO:0007669"/>
    <property type="project" value="InterPro"/>
</dbReference>
<proteinExistence type="inferred from homology"/>
<comment type="similarity">
    <text evidence="3 11">Belongs to the pancreatic ribonuclease family.</text>
</comment>
<gene>
    <name evidence="14" type="primary">Raa1</name>
</gene>
<keyword evidence="4" id="KW-0964">Secreted</keyword>
<feature type="domain" description="Ribonuclease A-domain" evidence="13">
    <location>
        <begin position="39"/>
        <end position="155"/>
    </location>
</feature>
<dbReference type="GO" id="GO:0005730">
    <property type="term" value="C:nucleolus"/>
    <property type="evidence" value="ECO:0007669"/>
    <property type="project" value="UniProtKB-SubCell"/>
</dbReference>
<dbReference type="InterPro" id="IPR023411">
    <property type="entry name" value="RNaseA_AS"/>
</dbReference>
<reference evidence="14" key="2">
    <citation type="journal article" date="2016" name="Data Brief">
        <title>Curated eutherian third party data gene data sets.</title>
        <authorList>
            <person name="Premzl M."/>
        </authorList>
    </citation>
    <scope>NUCLEOTIDE SEQUENCE</scope>
    <source>
        <strain evidence="14">N/A</strain>
    </source>
</reference>
<dbReference type="SMART" id="SM00092">
    <property type="entry name" value="RNAse_Pc"/>
    <property type="match status" value="1"/>
</dbReference>
<sequence>MFFCPCQESLLEEMVISPGSLLLVFLLSLDVIPPTLAQDNYRYKNFLNQHYDAKPTGRDYRYCESMMKKRKLTSPCKEVNTFIHDTKNNIKAICGENGRPYGVNLRISNSRFQITTCKHKGGSPKPPCQYKAFKDFRYIVIACEDGWPVHFDESFISM</sequence>
<evidence type="ECO:0000256" key="5">
    <source>
        <dbReference type="ARBA" id="ARBA00022722"/>
    </source>
</evidence>
<dbReference type="PRINTS" id="PR00794">
    <property type="entry name" value="RIBONUCLEASE"/>
</dbReference>
<evidence type="ECO:0000256" key="7">
    <source>
        <dbReference type="ARBA" id="ARBA00022759"/>
    </source>
</evidence>
<evidence type="ECO:0000256" key="10">
    <source>
        <dbReference type="ARBA" id="ARBA00023242"/>
    </source>
</evidence>
<dbReference type="GO" id="GO:0005576">
    <property type="term" value="C:extracellular region"/>
    <property type="evidence" value="ECO:0007669"/>
    <property type="project" value="UniProtKB-SubCell"/>
</dbReference>
<keyword evidence="7 11" id="KW-0255">Endonuclease</keyword>
<dbReference type="InterPro" id="IPR036816">
    <property type="entry name" value="RNaseA-like_dom_sf"/>
</dbReference>
<keyword evidence="10" id="KW-0539">Nucleus</keyword>
<comment type="subcellular location">
    <subcellularLocation>
        <location evidence="1">Nucleus</location>
        <location evidence="1">Nucleolus</location>
    </subcellularLocation>
    <subcellularLocation>
        <location evidence="2">Secreted</location>
    </subcellularLocation>
</comment>
<evidence type="ECO:0000256" key="6">
    <source>
        <dbReference type="ARBA" id="ARBA00022729"/>
    </source>
</evidence>
<evidence type="ECO:0000256" key="9">
    <source>
        <dbReference type="ARBA" id="ARBA00023157"/>
    </source>
</evidence>
<feature type="chain" id="PRO_5004797960" evidence="12">
    <location>
        <begin position="38"/>
        <end position="158"/>
    </location>
</feature>
<evidence type="ECO:0000256" key="4">
    <source>
        <dbReference type="ARBA" id="ARBA00022525"/>
    </source>
</evidence>
<dbReference type="GO" id="GO:0016787">
    <property type="term" value="F:hydrolase activity"/>
    <property type="evidence" value="ECO:0007669"/>
    <property type="project" value="UniProtKB-KW"/>
</dbReference>
<name>W0UVC2_MOUSE</name>
<accession>W0UVC2</accession>
<reference evidence="14" key="1">
    <citation type="journal article" date="2014" name="Mol. Genet. Genomics">
        <title>Comparative genomic analysis of eutherian ribonuclease A genes.</title>
        <authorList>
            <person name="Premzl M."/>
        </authorList>
    </citation>
    <scope>NUCLEOTIDE SEQUENCE</scope>
    <source>
        <strain evidence="14">N/A</strain>
    </source>
</reference>
<dbReference type="EMBL" id="HG328938">
    <property type="protein sequence ID" value="CDG32014.1"/>
    <property type="molecule type" value="Genomic_DNA"/>
</dbReference>
<organism evidence="14">
    <name type="scientific">Mus musculus</name>
    <name type="common">Mouse</name>
    <dbReference type="NCBI Taxonomy" id="10090"/>
    <lineage>
        <taxon>Eukaryota</taxon>
        <taxon>Metazoa</taxon>
        <taxon>Chordata</taxon>
        <taxon>Craniata</taxon>
        <taxon>Vertebrata</taxon>
        <taxon>Euteleostomi</taxon>
        <taxon>Mammalia</taxon>
        <taxon>Eutheria</taxon>
        <taxon>Euarchontoglires</taxon>
        <taxon>Glires</taxon>
        <taxon>Rodentia</taxon>
        <taxon>Myomorpha</taxon>
        <taxon>Muroidea</taxon>
        <taxon>Muridae</taxon>
        <taxon>Murinae</taxon>
        <taxon>Mus</taxon>
        <taxon>Mus</taxon>
    </lineage>
</organism>
<dbReference type="AlphaFoldDB" id="W0UVC2"/>
<keyword evidence="8 11" id="KW-0378">Hydrolase</keyword>
<dbReference type="SUPFAM" id="SSF54076">
    <property type="entry name" value="RNase A-like"/>
    <property type="match status" value="1"/>
</dbReference>
<dbReference type="CDD" id="cd06265">
    <property type="entry name" value="RNase_A_canonical"/>
    <property type="match status" value="1"/>
</dbReference>
<dbReference type="PROSITE" id="PS00127">
    <property type="entry name" value="RNASE_PANCREATIC"/>
    <property type="match status" value="1"/>
</dbReference>
<dbReference type="InterPro" id="IPR001427">
    <property type="entry name" value="RNaseA"/>
</dbReference>
<keyword evidence="6 12" id="KW-0732">Signal</keyword>
<evidence type="ECO:0000256" key="12">
    <source>
        <dbReference type="SAM" id="SignalP"/>
    </source>
</evidence>
<reference evidence="14" key="3">
    <citation type="journal article" date="2019" name="Gene Rep">
        <title>Eutherian third-party data gene collections.</title>
        <authorList>
            <person name="Premzl M."/>
        </authorList>
    </citation>
    <scope>NUCLEOTIDE SEQUENCE</scope>
    <source>
        <strain evidence="14">N/A</strain>
    </source>
</reference>
<evidence type="ECO:0000313" key="14">
    <source>
        <dbReference type="EMBL" id="CDG32014.1"/>
    </source>
</evidence>